<evidence type="ECO:0000256" key="1">
    <source>
        <dbReference type="SAM" id="Phobius"/>
    </source>
</evidence>
<feature type="transmembrane region" description="Helical" evidence="1">
    <location>
        <begin position="83"/>
        <end position="104"/>
    </location>
</feature>
<reference evidence="2 3" key="1">
    <citation type="journal article" date="2018" name="New Phytol.">
        <title>Phylogenomics of Endogonaceae and evolution of mycorrhizas within Mucoromycota.</title>
        <authorList>
            <person name="Chang Y."/>
            <person name="Desiro A."/>
            <person name="Na H."/>
            <person name="Sandor L."/>
            <person name="Lipzen A."/>
            <person name="Clum A."/>
            <person name="Barry K."/>
            <person name="Grigoriev I.V."/>
            <person name="Martin F.M."/>
            <person name="Stajich J.E."/>
            <person name="Smith M.E."/>
            <person name="Bonito G."/>
            <person name="Spatafora J.W."/>
        </authorList>
    </citation>
    <scope>NUCLEOTIDE SEQUENCE [LARGE SCALE GENOMIC DNA]</scope>
    <source>
        <strain evidence="2 3">AD002</strain>
    </source>
</reference>
<sequence length="113" mass="13090">MVLATRKGVENALYEFKEKCVQHLPPIWIKKYLQTRIGKNSLGLYMVLSVRFSQIMKRQLRGREIGNVAECNSRFIRHYDGGIYFITANLVAVIDNIVMMWRLIQSGAGHNVY</sequence>
<dbReference type="EMBL" id="RBNJ01008536">
    <property type="protein sequence ID" value="RUS27367.1"/>
    <property type="molecule type" value="Genomic_DNA"/>
</dbReference>
<proteinExistence type="predicted"/>
<evidence type="ECO:0000313" key="3">
    <source>
        <dbReference type="Proteomes" id="UP000274822"/>
    </source>
</evidence>
<protein>
    <submittedName>
        <fullName evidence="2">Uncharacterized protein</fullName>
    </submittedName>
</protein>
<keyword evidence="1" id="KW-1133">Transmembrane helix</keyword>
<dbReference type="Proteomes" id="UP000274822">
    <property type="component" value="Unassembled WGS sequence"/>
</dbReference>
<keyword evidence="1" id="KW-0472">Membrane</keyword>
<keyword evidence="1" id="KW-0812">Transmembrane</keyword>
<comment type="caution">
    <text evidence="2">The sequence shown here is derived from an EMBL/GenBank/DDBJ whole genome shotgun (WGS) entry which is preliminary data.</text>
</comment>
<accession>A0A433QC63</accession>
<organism evidence="2 3">
    <name type="scientific">Jimgerdemannia flammicorona</name>
    <dbReference type="NCBI Taxonomy" id="994334"/>
    <lineage>
        <taxon>Eukaryota</taxon>
        <taxon>Fungi</taxon>
        <taxon>Fungi incertae sedis</taxon>
        <taxon>Mucoromycota</taxon>
        <taxon>Mucoromycotina</taxon>
        <taxon>Endogonomycetes</taxon>
        <taxon>Endogonales</taxon>
        <taxon>Endogonaceae</taxon>
        <taxon>Jimgerdemannia</taxon>
    </lineage>
</organism>
<name>A0A433QC63_9FUNG</name>
<dbReference type="AlphaFoldDB" id="A0A433QC63"/>
<keyword evidence="3" id="KW-1185">Reference proteome</keyword>
<gene>
    <name evidence="2" type="ORF">BC938DRAFT_483346</name>
</gene>
<evidence type="ECO:0000313" key="2">
    <source>
        <dbReference type="EMBL" id="RUS27367.1"/>
    </source>
</evidence>